<sequence>MQGLPSKQQPIPESSQYSDARQSKGSPGSTPSTSDCRGSDHESKANDPQGIEGGEYGFVELTLISAQGLKDVKIFGSMSPYAVVYIDPSCKHRTCISDNTGSSPAWDYFLRLPMPAIVNSNSLSSTNTISRITSMHNDDPDADKEEEDDGHQRLTIQIFSQGVVSDVLVGTAHIPLQDIIQNAAGKLQYLACQLVRPSGRIQGLVNLSVQLKAPSLPHDLPCHLHGKATRSWPGQNRNSWFFITEDSGKETAAMTSQGRPIAAPDFLDLKGEGEGASTGGVSRSSSSPNESVNASTGYSPISPHCGFLNTPPSQQQHQHQHQLGGASKAMFDNAFDALVVANVANDMAAMSMLQGDRGSQNVGDALLGLAMSQSLQGSNAPFGPSSSS</sequence>
<dbReference type="AlphaFoldDB" id="A0A9D4ZGB8"/>
<dbReference type="PROSITE" id="PS50004">
    <property type="entry name" value="C2"/>
    <property type="match status" value="1"/>
</dbReference>
<feature type="domain" description="C2" evidence="2">
    <location>
        <begin position="36"/>
        <end position="189"/>
    </location>
</feature>
<dbReference type="InterPro" id="IPR000008">
    <property type="entry name" value="C2_dom"/>
</dbReference>
<reference evidence="3" key="1">
    <citation type="submission" date="2021-01" db="EMBL/GenBank/DDBJ databases">
        <title>Adiantum capillus-veneris genome.</title>
        <authorList>
            <person name="Fang Y."/>
            <person name="Liao Q."/>
        </authorList>
    </citation>
    <scope>NUCLEOTIDE SEQUENCE</scope>
    <source>
        <strain evidence="3">H3</strain>
        <tissue evidence="3">Leaf</tissue>
    </source>
</reference>
<dbReference type="OrthoDB" id="270970at2759"/>
<dbReference type="SMART" id="SM00239">
    <property type="entry name" value="C2"/>
    <property type="match status" value="1"/>
</dbReference>
<feature type="region of interest" description="Disordered" evidence="1">
    <location>
        <begin position="263"/>
        <end position="325"/>
    </location>
</feature>
<feature type="compositionally biased region" description="Low complexity" evidence="1">
    <location>
        <begin position="25"/>
        <end position="34"/>
    </location>
</feature>
<evidence type="ECO:0000313" key="4">
    <source>
        <dbReference type="Proteomes" id="UP000886520"/>
    </source>
</evidence>
<dbReference type="EMBL" id="JABFUD020000013">
    <property type="protein sequence ID" value="KAI5071756.1"/>
    <property type="molecule type" value="Genomic_DNA"/>
</dbReference>
<organism evidence="3 4">
    <name type="scientific">Adiantum capillus-veneris</name>
    <name type="common">Maidenhair fern</name>
    <dbReference type="NCBI Taxonomy" id="13818"/>
    <lineage>
        <taxon>Eukaryota</taxon>
        <taxon>Viridiplantae</taxon>
        <taxon>Streptophyta</taxon>
        <taxon>Embryophyta</taxon>
        <taxon>Tracheophyta</taxon>
        <taxon>Polypodiopsida</taxon>
        <taxon>Polypodiidae</taxon>
        <taxon>Polypodiales</taxon>
        <taxon>Pteridineae</taxon>
        <taxon>Pteridaceae</taxon>
        <taxon>Vittarioideae</taxon>
        <taxon>Adiantum</taxon>
    </lineage>
</organism>
<dbReference type="Gene3D" id="2.60.40.150">
    <property type="entry name" value="C2 domain"/>
    <property type="match status" value="1"/>
</dbReference>
<evidence type="ECO:0000313" key="3">
    <source>
        <dbReference type="EMBL" id="KAI5071756.1"/>
    </source>
</evidence>
<gene>
    <name evidence="3" type="ORF">GOP47_0014007</name>
</gene>
<proteinExistence type="predicted"/>
<accession>A0A9D4ZGB8</accession>
<evidence type="ECO:0000256" key="1">
    <source>
        <dbReference type="SAM" id="MobiDB-lite"/>
    </source>
</evidence>
<feature type="compositionally biased region" description="Polar residues" evidence="1">
    <location>
        <begin position="1"/>
        <end position="24"/>
    </location>
</feature>
<dbReference type="SUPFAM" id="SSF49562">
    <property type="entry name" value="C2 domain (Calcium/lipid-binding domain, CaLB)"/>
    <property type="match status" value="1"/>
</dbReference>
<keyword evidence="4" id="KW-1185">Reference proteome</keyword>
<feature type="compositionally biased region" description="Low complexity" evidence="1">
    <location>
        <begin position="279"/>
        <end position="296"/>
    </location>
</feature>
<feature type="region of interest" description="Disordered" evidence="1">
    <location>
        <begin position="1"/>
        <end position="51"/>
    </location>
</feature>
<protein>
    <recommendedName>
        <fullName evidence="2">C2 domain-containing protein</fullName>
    </recommendedName>
</protein>
<feature type="compositionally biased region" description="Acidic residues" evidence="1">
    <location>
        <begin position="140"/>
        <end position="149"/>
    </location>
</feature>
<comment type="caution">
    <text evidence="3">The sequence shown here is derived from an EMBL/GenBank/DDBJ whole genome shotgun (WGS) entry which is preliminary data.</text>
</comment>
<dbReference type="PANTHER" id="PTHR32246">
    <property type="entry name" value="INGRESSION PROTEIN FIC1"/>
    <property type="match status" value="1"/>
</dbReference>
<feature type="region of interest" description="Disordered" evidence="1">
    <location>
        <begin position="131"/>
        <end position="150"/>
    </location>
</feature>
<dbReference type="Pfam" id="PF00168">
    <property type="entry name" value="C2"/>
    <property type="match status" value="2"/>
</dbReference>
<dbReference type="InterPro" id="IPR035892">
    <property type="entry name" value="C2_domain_sf"/>
</dbReference>
<name>A0A9D4ZGB8_ADICA</name>
<dbReference type="CDD" id="cd04051">
    <property type="entry name" value="C2_SRC2_like"/>
    <property type="match status" value="1"/>
</dbReference>
<dbReference type="PANTHER" id="PTHR32246:SF160">
    <property type="entry name" value="C2 DOMAIN-CONTAINING PROTEIN"/>
    <property type="match status" value="1"/>
</dbReference>
<dbReference type="InterPro" id="IPR044750">
    <property type="entry name" value="C2_SRC2/BAP"/>
</dbReference>
<dbReference type="GO" id="GO:0006952">
    <property type="term" value="P:defense response"/>
    <property type="evidence" value="ECO:0007669"/>
    <property type="project" value="InterPro"/>
</dbReference>
<dbReference type="Proteomes" id="UP000886520">
    <property type="component" value="Chromosome 13"/>
</dbReference>
<evidence type="ECO:0000259" key="2">
    <source>
        <dbReference type="PROSITE" id="PS50004"/>
    </source>
</evidence>